<dbReference type="Proteomes" id="UP000698242">
    <property type="component" value="Unassembled WGS sequence"/>
</dbReference>
<protein>
    <submittedName>
        <fullName evidence="1">Uncharacterized protein</fullName>
    </submittedName>
</protein>
<sequence length="239" mass="25941">MKNNLLESIWRNDVSLSTGRSARRVRQMLKAFTPLKVIVLESVRPLARAGFYTDNSEVMPGLPLGDVLAEELGIEVPYGSLIVVLDHAAMHGRGLSRQLGTVLGDLLVHVLSQGIFPLRREAAALYLMACSSVTRSGSERLGRLGLDPQAFEDGLSGPLGRYWKGPQHGLTARELLDPSQLRSLARTVDLGFAAPDPAQISAELLATDVRPANPATWISTIEERVLAELADHEARLCSS</sequence>
<evidence type="ECO:0000313" key="2">
    <source>
        <dbReference type="Proteomes" id="UP000698242"/>
    </source>
</evidence>
<keyword evidence="2" id="KW-1185">Reference proteome</keyword>
<gene>
    <name evidence="1" type="ORF">PMES_03036</name>
</gene>
<accession>A0A921TDS9</accession>
<reference evidence="1" key="1">
    <citation type="submission" date="2013-03" db="EMBL/GenBank/DDBJ databases">
        <title>Genome Sequence of the Profundibacterium mesophilum strain KAUST100406-0324T from Red Sea, a novel genus in the family Rhodobacteraceae.</title>
        <authorList>
            <person name="Essack M."/>
            <person name="Alam I."/>
            <person name="Lafi F."/>
            <person name="Alawi W."/>
            <person name="Kamanu F."/>
            <person name="Al-Suwailem A."/>
            <person name="Lee O.O."/>
            <person name="Xu Y."/>
            <person name="Bajic V."/>
            <person name="Qian P.-Y."/>
            <person name="Archer J."/>
        </authorList>
    </citation>
    <scope>NUCLEOTIDE SEQUENCE</scope>
    <source>
        <strain evidence="1">KAUST100406-0324</strain>
    </source>
</reference>
<comment type="caution">
    <text evidence="1">The sequence shown here is derived from an EMBL/GenBank/DDBJ whole genome shotgun (WGS) entry which is preliminary data.</text>
</comment>
<dbReference type="RefSeq" id="WP_159966541.1">
    <property type="nucleotide sequence ID" value="NZ_APKE01000036.1"/>
</dbReference>
<dbReference type="EMBL" id="APKE01000036">
    <property type="protein sequence ID" value="KAF0674654.1"/>
    <property type="molecule type" value="Genomic_DNA"/>
</dbReference>
<dbReference type="OrthoDB" id="7842549at2"/>
<evidence type="ECO:0000313" key="1">
    <source>
        <dbReference type="EMBL" id="KAF0674654.1"/>
    </source>
</evidence>
<proteinExistence type="predicted"/>
<organism evidence="1 2">
    <name type="scientific">Profundibacterium mesophilum KAUST100406-0324</name>
    <dbReference type="NCBI Taxonomy" id="1037889"/>
    <lineage>
        <taxon>Bacteria</taxon>
        <taxon>Pseudomonadati</taxon>
        <taxon>Pseudomonadota</taxon>
        <taxon>Alphaproteobacteria</taxon>
        <taxon>Rhodobacterales</taxon>
        <taxon>Roseobacteraceae</taxon>
        <taxon>Profundibacterium</taxon>
    </lineage>
</organism>
<name>A0A921TDS9_9RHOB</name>
<dbReference type="AlphaFoldDB" id="A0A921TDS9"/>